<reference evidence="2 3" key="1">
    <citation type="journal article" date="2021" name="Comput. Struct. Biotechnol. J.">
        <title>De novo genome assembly of the potent medicinal plant Rehmannia glutinosa using nanopore technology.</title>
        <authorList>
            <person name="Ma L."/>
            <person name="Dong C."/>
            <person name="Song C."/>
            <person name="Wang X."/>
            <person name="Zheng X."/>
            <person name="Niu Y."/>
            <person name="Chen S."/>
            <person name="Feng W."/>
        </authorList>
    </citation>
    <scope>NUCLEOTIDE SEQUENCE [LARGE SCALE GENOMIC DNA]</scope>
    <source>
        <strain evidence="2">DH-2019</strain>
    </source>
</reference>
<keyword evidence="1" id="KW-0732">Signal</keyword>
<organism evidence="2 3">
    <name type="scientific">Rehmannia glutinosa</name>
    <name type="common">Chinese foxglove</name>
    <dbReference type="NCBI Taxonomy" id="99300"/>
    <lineage>
        <taxon>Eukaryota</taxon>
        <taxon>Viridiplantae</taxon>
        <taxon>Streptophyta</taxon>
        <taxon>Embryophyta</taxon>
        <taxon>Tracheophyta</taxon>
        <taxon>Spermatophyta</taxon>
        <taxon>Magnoliopsida</taxon>
        <taxon>eudicotyledons</taxon>
        <taxon>Gunneridae</taxon>
        <taxon>Pentapetalae</taxon>
        <taxon>asterids</taxon>
        <taxon>lamiids</taxon>
        <taxon>Lamiales</taxon>
        <taxon>Orobanchaceae</taxon>
        <taxon>Rehmannieae</taxon>
        <taxon>Rehmannia</taxon>
    </lineage>
</organism>
<protein>
    <submittedName>
        <fullName evidence="2">Uncharacterized protein</fullName>
    </submittedName>
</protein>
<evidence type="ECO:0000313" key="2">
    <source>
        <dbReference type="EMBL" id="KAK6159771.1"/>
    </source>
</evidence>
<feature type="chain" id="PRO_5046499160" evidence="1">
    <location>
        <begin position="25"/>
        <end position="114"/>
    </location>
</feature>
<proteinExistence type="predicted"/>
<gene>
    <name evidence="2" type="ORF">DH2020_003152</name>
</gene>
<dbReference type="EMBL" id="JABTTQ020000003">
    <property type="protein sequence ID" value="KAK6159771.1"/>
    <property type="molecule type" value="Genomic_DNA"/>
</dbReference>
<evidence type="ECO:0000313" key="3">
    <source>
        <dbReference type="Proteomes" id="UP001318860"/>
    </source>
</evidence>
<feature type="signal peptide" evidence="1">
    <location>
        <begin position="1"/>
        <end position="24"/>
    </location>
</feature>
<accession>A0ABR0XKT3</accession>
<name>A0ABR0XKT3_REHGL</name>
<sequence length="114" mass="11284">MEGFAKVLLILTLFLGALSMDVKGARILKGKEDIAQPQTFGSIGGSFPSPGLGGSFPSPGFGSFPSPGLGGSFPSPGLGFGPSTFCSFPGVHCAPVQPSNPVGSNRAASVSGSP</sequence>
<evidence type="ECO:0000256" key="1">
    <source>
        <dbReference type="SAM" id="SignalP"/>
    </source>
</evidence>
<dbReference type="Proteomes" id="UP001318860">
    <property type="component" value="Unassembled WGS sequence"/>
</dbReference>
<comment type="caution">
    <text evidence="2">The sequence shown here is derived from an EMBL/GenBank/DDBJ whole genome shotgun (WGS) entry which is preliminary data.</text>
</comment>
<keyword evidence="3" id="KW-1185">Reference proteome</keyword>